<reference evidence="1" key="1">
    <citation type="submission" date="2021-05" db="EMBL/GenBank/DDBJ databases">
        <authorList>
            <person name="Pan Q."/>
            <person name="Jouanno E."/>
            <person name="Zahm M."/>
            <person name="Klopp C."/>
            <person name="Cabau C."/>
            <person name="Louis A."/>
            <person name="Berthelot C."/>
            <person name="Parey E."/>
            <person name="Roest Crollius H."/>
            <person name="Montfort J."/>
            <person name="Robinson-Rechavi M."/>
            <person name="Bouchez O."/>
            <person name="Lampietro C."/>
            <person name="Lopez Roques C."/>
            <person name="Donnadieu C."/>
            <person name="Postlethwait J."/>
            <person name="Bobe J."/>
            <person name="Dillon D."/>
            <person name="Chandos A."/>
            <person name="von Hippel F."/>
            <person name="Guiguen Y."/>
        </authorList>
    </citation>
    <scope>NUCLEOTIDE SEQUENCE</scope>
    <source>
        <strain evidence="1">YG-Jan2019</strain>
    </source>
</reference>
<organism evidence="1 2">
    <name type="scientific">Dallia pectoralis</name>
    <name type="common">Alaska blackfish</name>
    <dbReference type="NCBI Taxonomy" id="75939"/>
    <lineage>
        <taxon>Eukaryota</taxon>
        <taxon>Metazoa</taxon>
        <taxon>Chordata</taxon>
        <taxon>Craniata</taxon>
        <taxon>Vertebrata</taxon>
        <taxon>Euteleostomi</taxon>
        <taxon>Actinopterygii</taxon>
        <taxon>Neopterygii</taxon>
        <taxon>Teleostei</taxon>
        <taxon>Protacanthopterygii</taxon>
        <taxon>Esociformes</taxon>
        <taxon>Umbridae</taxon>
        <taxon>Dallia</taxon>
    </lineage>
</organism>
<accession>A0ACC2HJX8</accession>
<dbReference type="Proteomes" id="UP001157502">
    <property type="component" value="Chromosome 1"/>
</dbReference>
<evidence type="ECO:0000313" key="1">
    <source>
        <dbReference type="EMBL" id="KAJ8016334.1"/>
    </source>
</evidence>
<sequence length="82" mass="9106">MIYSNAKIFRDYKEIGVDIYLAGCQVCVVEQLSQAGVFCESIPKSCLFATVHDAVLHSTQIHEDKGLPSYDYALNMSSTTKL</sequence>
<gene>
    <name evidence="1" type="ORF">DPEC_G00006110</name>
</gene>
<protein>
    <submittedName>
        <fullName evidence="1">Uncharacterized protein</fullName>
    </submittedName>
</protein>
<evidence type="ECO:0000313" key="2">
    <source>
        <dbReference type="Proteomes" id="UP001157502"/>
    </source>
</evidence>
<keyword evidence="2" id="KW-1185">Reference proteome</keyword>
<name>A0ACC2HJX8_DALPE</name>
<comment type="caution">
    <text evidence="1">The sequence shown here is derived from an EMBL/GenBank/DDBJ whole genome shotgun (WGS) entry which is preliminary data.</text>
</comment>
<dbReference type="EMBL" id="CM055728">
    <property type="protein sequence ID" value="KAJ8016334.1"/>
    <property type="molecule type" value="Genomic_DNA"/>
</dbReference>
<proteinExistence type="predicted"/>